<feature type="region of interest" description="Disordered" evidence="8">
    <location>
        <begin position="484"/>
        <end position="507"/>
    </location>
</feature>
<dbReference type="InterPro" id="IPR006311">
    <property type="entry name" value="TAT_signal"/>
</dbReference>
<dbReference type="AlphaFoldDB" id="A0A1G9XH52"/>
<dbReference type="InterPro" id="IPR050131">
    <property type="entry name" value="Peptidase_S8_subtilisin-like"/>
</dbReference>
<keyword evidence="3" id="KW-0479">Metal-binding</keyword>
<feature type="active site" description="Charge relay system" evidence="6">
    <location>
        <position position="134"/>
    </location>
</feature>
<keyword evidence="5 6" id="KW-0720">Serine protease</keyword>
<gene>
    <name evidence="10" type="ORF">SAMN05192554_110104</name>
</gene>
<dbReference type="Gene3D" id="2.60.40.10">
    <property type="entry name" value="Immunoglobulins"/>
    <property type="match status" value="1"/>
</dbReference>
<dbReference type="InterPro" id="IPR034202">
    <property type="entry name" value="Subtilisin_Carlsberg-like"/>
</dbReference>
<evidence type="ECO:0000256" key="4">
    <source>
        <dbReference type="ARBA" id="ARBA00022801"/>
    </source>
</evidence>
<comment type="similarity">
    <text evidence="1 6 7">Belongs to the peptidase S8 family.</text>
</comment>
<feature type="active site" description="Charge relay system" evidence="6">
    <location>
        <position position="342"/>
    </location>
</feature>
<dbReference type="InterPro" id="IPR037045">
    <property type="entry name" value="S8pro/Inhibitor_I9_sf"/>
</dbReference>
<sequence>MVRDTNGVSRRKLLKGVGAGLAATTMAGEVVAGEGAQDVIVGVSDDHGLQTARERASSVRHEFDFDDIGQAVAGRFPAEAIDALQNNPHVRYVERDGEYHALAQTLPWGVDRVDADVLHGNGDTASGADIAILDTGIDSDHPDLADNIQGGKCFTDNCCGEAGGGGGPFGCDTNTNDCPNAWDDDNDHGTHCAGIADAVDNTEGVVGVSTQANLWAGKVLDGCGSGSLSAIAAGIEWAADQGFDVASMSLGASSGDQTLQDAVQYAANQGLLMVAAAGNDGPCSDCVGYPAAYPEVIAVSSTASDDSLSDFSSTGPEVELAAPGTDIYSTVPSGYATFSGTSMACPHVSGAAAQVMATGATASEARTILQDSAEDIGLAGNEQGYGLVDAENAVAAAGGGDGGDAAPSVSWANPAGGDTVSDTVSIQLSASDAEDSDDSLIVEWSVDGGPAQTASYDSTSGYYEASWDSTGVADGDHTLSATATDAAGNTSSSSITVTTDNSSSGSTAPAIDEFAVTNNSNGGWARFDVDWAVSDADGDLASVDLVLDQNGTADSASDSVSGSSASGSTRLQDKKGSGSYDVTLTVIDAAGNTTSQTKTVTA</sequence>
<dbReference type="CDD" id="cd07477">
    <property type="entry name" value="Peptidases_S8_Subtilisin_subset"/>
    <property type="match status" value="1"/>
</dbReference>
<dbReference type="Gene3D" id="3.30.70.80">
    <property type="entry name" value="Peptidase S8 propeptide/proteinase inhibitor I9"/>
    <property type="match status" value="1"/>
</dbReference>
<dbReference type="STRING" id="996166.SAMN05192554_110104"/>
<keyword evidence="11" id="KW-1185">Reference proteome</keyword>
<name>A0A1G9XH52_9EURY</name>
<dbReference type="InterPro" id="IPR036852">
    <property type="entry name" value="Peptidase_S8/S53_dom_sf"/>
</dbReference>
<feature type="compositionally biased region" description="Low complexity" evidence="8">
    <location>
        <begin position="551"/>
        <end position="569"/>
    </location>
</feature>
<evidence type="ECO:0000313" key="11">
    <source>
        <dbReference type="Proteomes" id="UP000199370"/>
    </source>
</evidence>
<dbReference type="PROSITE" id="PS51892">
    <property type="entry name" value="SUBTILASE"/>
    <property type="match status" value="1"/>
</dbReference>
<evidence type="ECO:0000256" key="2">
    <source>
        <dbReference type="ARBA" id="ARBA00022670"/>
    </source>
</evidence>
<dbReference type="InterPro" id="IPR000209">
    <property type="entry name" value="Peptidase_S8/S53_dom"/>
</dbReference>
<dbReference type="InterPro" id="IPR013783">
    <property type="entry name" value="Ig-like_fold"/>
</dbReference>
<evidence type="ECO:0000256" key="6">
    <source>
        <dbReference type="PROSITE-ProRule" id="PRU01240"/>
    </source>
</evidence>
<dbReference type="PROSITE" id="PS00136">
    <property type="entry name" value="SUBTILASE_ASP"/>
    <property type="match status" value="1"/>
</dbReference>
<evidence type="ECO:0000256" key="3">
    <source>
        <dbReference type="ARBA" id="ARBA00022723"/>
    </source>
</evidence>
<evidence type="ECO:0000256" key="5">
    <source>
        <dbReference type="ARBA" id="ARBA00022825"/>
    </source>
</evidence>
<dbReference type="PRINTS" id="PR00723">
    <property type="entry name" value="SUBTILISIN"/>
</dbReference>
<evidence type="ECO:0000259" key="9">
    <source>
        <dbReference type="Pfam" id="PF00082"/>
    </source>
</evidence>
<dbReference type="PROSITE" id="PS51318">
    <property type="entry name" value="TAT"/>
    <property type="match status" value="1"/>
</dbReference>
<accession>A0A1G9XH52</accession>
<dbReference type="PROSITE" id="PS00138">
    <property type="entry name" value="SUBTILASE_SER"/>
    <property type="match status" value="1"/>
</dbReference>
<dbReference type="InterPro" id="IPR023828">
    <property type="entry name" value="Peptidase_S8_Ser-AS"/>
</dbReference>
<dbReference type="GO" id="GO:0046872">
    <property type="term" value="F:metal ion binding"/>
    <property type="evidence" value="ECO:0007669"/>
    <property type="project" value="UniProtKB-KW"/>
</dbReference>
<organism evidence="10 11">
    <name type="scientific">Haloarchaeobius iranensis</name>
    <dbReference type="NCBI Taxonomy" id="996166"/>
    <lineage>
        <taxon>Archaea</taxon>
        <taxon>Methanobacteriati</taxon>
        <taxon>Methanobacteriota</taxon>
        <taxon>Stenosarchaea group</taxon>
        <taxon>Halobacteria</taxon>
        <taxon>Halobacteriales</taxon>
        <taxon>Halorubellaceae</taxon>
        <taxon>Haloarchaeobius</taxon>
    </lineage>
</organism>
<evidence type="ECO:0000256" key="1">
    <source>
        <dbReference type="ARBA" id="ARBA00011073"/>
    </source>
</evidence>
<dbReference type="SUPFAM" id="SSF52743">
    <property type="entry name" value="Subtilisin-like"/>
    <property type="match status" value="1"/>
</dbReference>
<dbReference type="GO" id="GO:0004252">
    <property type="term" value="F:serine-type endopeptidase activity"/>
    <property type="evidence" value="ECO:0007669"/>
    <property type="project" value="UniProtKB-UniRule"/>
</dbReference>
<dbReference type="EMBL" id="FNIA01000010">
    <property type="protein sequence ID" value="SDM95585.1"/>
    <property type="molecule type" value="Genomic_DNA"/>
</dbReference>
<evidence type="ECO:0000313" key="10">
    <source>
        <dbReference type="EMBL" id="SDM95585.1"/>
    </source>
</evidence>
<dbReference type="InterPro" id="IPR023827">
    <property type="entry name" value="Peptidase_S8_Asp-AS"/>
</dbReference>
<dbReference type="RefSeq" id="WP_089733696.1">
    <property type="nucleotide sequence ID" value="NZ_FNIA01000010.1"/>
</dbReference>
<dbReference type="SUPFAM" id="SSF54897">
    <property type="entry name" value="Protease propeptides/inhibitors"/>
    <property type="match status" value="1"/>
</dbReference>
<dbReference type="InterPro" id="IPR015500">
    <property type="entry name" value="Peptidase_S8_subtilisin-rel"/>
</dbReference>
<feature type="domain" description="Peptidase S8/S53" evidence="9">
    <location>
        <begin position="127"/>
        <end position="386"/>
    </location>
</feature>
<dbReference type="GO" id="GO:0006508">
    <property type="term" value="P:proteolysis"/>
    <property type="evidence" value="ECO:0007669"/>
    <property type="project" value="UniProtKB-KW"/>
</dbReference>
<dbReference type="Gene3D" id="3.40.50.200">
    <property type="entry name" value="Peptidase S8/S53 domain"/>
    <property type="match status" value="1"/>
</dbReference>
<dbReference type="Pfam" id="PF17957">
    <property type="entry name" value="Big_7"/>
    <property type="match status" value="1"/>
</dbReference>
<feature type="active site" description="Charge relay system" evidence="6">
    <location>
        <position position="188"/>
    </location>
</feature>
<dbReference type="Pfam" id="PF00082">
    <property type="entry name" value="Peptidase_S8"/>
    <property type="match status" value="1"/>
</dbReference>
<dbReference type="PANTHER" id="PTHR43806:SF11">
    <property type="entry name" value="CEREVISIN-RELATED"/>
    <property type="match status" value="1"/>
</dbReference>
<dbReference type="Proteomes" id="UP000199370">
    <property type="component" value="Unassembled WGS sequence"/>
</dbReference>
<keyword evidence="4 6" id="KW-0378">Hydrolase</keyword>
<evidence type="ECO:0000256" key="8">
    <source>
        <dbReference type="SAM" id="MobiDB-lite"/>
    </source>
</evidence>
<dbReference type="PANTHER" id="PTHR43806">
    <property type="entry name" value="PEPTIDASE S8"/>
    <property type="match status" value="1"/>
</dbReference>
<feature type="region of interest" description="Disordered" evidence="8">
    <location>
        <begin position="551"/>
        <end position="577"/>
    </location>
</feature>
<protein>
    <submittedName>
        <fullName evidence="10">Subtilisin</fullName>
    </submittedName>
</protein>
<keyword evidence="2 6" id="KW-0645">Protease</keyword>
<proteinExistence type="inferred from homology"/>
<evidence type="ECO:0000256" key="7">
    <source>
        <dbReference type="RuleBase" id="RU003355"/>
    </source>
</evidence>
<reference evidence="10 11" key="1">
    <citation type="submission" date="2016-10" db="EMBL/GenBank/DDBJ databases">
        <authorList>
            <person name="de Groot N.N."/>
        </authorList>
    </citation>
    <scope>NUCLEOTIDE SEQUENCE [LARGE SCALE GENOMIC DNA]</scope>
    <source>
        <strain evidence="11">EB21,IBRC-M 10013,KCTC 4048</strain>
    </source>
</reference>
<dbReference type="OrthoDB" id="341609at2157"/>